<evidence type="ECO:0000313" key="2">
    <source>
        <dbReference type="EMBL" id="PSR74452.1"/>
    </source>
</evidence>
<accession>A0A2R6NPM6</accession>
<feature type="compositionally biased region" description="Low complexity" evidence="1">
    <location>
        <begin position="66"/>
        <end position="75"/>
    </location>
</feature>
<keyword evidence="3" id="KW-1185">Reference proteome</keyword>
<comment type="caution">
    <text evidence="2">The sequence shown here is derived from an EMBL/GenBank/DDBJ whole genome shotgun (WGS) entry which is preliminary data.</text>
</comment>
<protein>
    <submittedName>
        <fullName evidence="2">Uncharacterized protein</fullName>
    </submittedName>
</protein>
<reference evidence="2 3" key="1">
    <citation type="submission" date="2018-02" db="EMBL/GenBank/DDBJ databases">
        <title>Genome sequence of the basidiomycete white-rot fungus Phlebia centrifuga.</title>
        <authorList>
            <person name="Granchi Z."/>
            <person name="Peng M."/>
            <person name="de Vries R.P."/>
            <person name="Hilden K."/>
            <person name="Makela M.R."/>
            <person name="Grigoriev I."/>
            <person name="Riley R."/>
        </authorList>
    </citation>
    <scope>NUCLEOTIDE SEQUENCE [LARGE SCALE GENOMIC DNA]</scope>
    <source>
        <strain evidence="2 3">FBCC195</strain>
    </source>
</reference>
<organism evidence="2 3">
    <name type="scientific">Hermanssonia centrifuga</name>
    <dbReference type="NCBI Taxonomy" id="98765"/>
    <lineage>
        <taxon>Eukaryota</taxon>
        <taxon>Fungi</taxon>
        <taxon>Dikarya</taxon>
        <taxon>Basidiomycota</taxon>
        <taxon>Agaricomycotina</taxon>
        <taxon>Agaricomycetes</taxon>
        <taxon>Polyporales</taxon>
        <taxon>Meruliaceae</taxon>
        <taxon>Hermanssonia</taxon>
    </lineage>
</organism>
<gene>
    <name evidence="2" type="ORF">PHLCEN_2v9864</name>
</gene>
<dbReference type="EMBL" id="MLYV02000989">
    <property type="protein sequence ID" value="PSR74452.1"/>
    <property type="molecule type" value="Genomic_DNA"/>
</dbReference>
<name>A0A2R6NPM6_9APHY</name>
<sequence>MLNDKEKLVDISVPLTTADGLKPVRAEDAPLPTPHPSTLHNPPPPTFHPMMPPSIISQTLPGKLISTFSGSSSSSPGHIGRRPID</sequence>
<evidence type="ECO:0000313" key="3">
    <source>
        <dbReference type="Proteomes" id="UP000186601"/>
    </source>
</evidence>
<proteinExistence type="predicted"/>
<dbReference type="AlphaFoldDB" id="A0A2R6NPM6"/>
<evidence type="ECO:0000256" key="1">
    <source>
        <dbReference type="SAM" id="MobiDB-lite"/>
    </source>
</evidence>
<feature type="compositionally biased region" description="Pro residues" evidence="1">
    <location>
        <begin position="31"/>
        <end position="52"/>
    </location>
</feature>
<feature type="region of interest" description="Disordered" evidence="1">
    <location>
        <begin position="15"/>
        <end position="85"/>
    </location>
</feature>
<dbReference type="Proteomes" id="UP000186601">
    <property type="component" value="Unassembled WGS sequence"/>
</dbReference>